<gene>
    <name evidence="1" type="ORF">LZZ85_15220</name>
</gene>
<dbReference type="RefSeq" id="WP_237873648.1">
    <property type="nucleotide sequence ID" value="NZ_JAKLTR010000009.1"/>
</dbReference>
<keyword evidence="2" id="KW-1185">Reference proteome</keyword>
<dbReference type="EMBL" id="JAKLTR010000009">
    <property type="protein sequence ID" value="MCG2615650.1"/>
    <property type="molecule type" value="Genomic_DNA"/>
</dbReference>
<accession>A0ABS9KTJ6</accession>
<dbReference type="PROSITE" id="PS51257">
    <property type="entry name" value="PROKAR_LIPOPROTEIN"/>
    <property type="match status" value="1"/>
</dbReference>
<proteinExistence type="predicted"/>
<protein>
    <recommendedName>
        <fullName evidence="3">DUF4595 domain-containing protein</fullName>
    </recommendedName>
</protein>
<evidence type="ECO:0008006" key="3">
    <source>
        <dbReference type="Google" id="ProtNLM"/>
    </source>
</evidence>
<evidence type="ECO:0000313" key="1">
    <source>
        <dbReference type="EMBL" id="MCG2615650.1"/>
    </source>
</evidence>
<dbReference type="Gene3D" id="2.180.10.10">
    <property type="entry name" value="RHS repeat-associated core"/>
    <property type="match status" value="1"/>
</dbReference>
<name>A0ABS9KTJ6_9BACT</name>
<organism evidence="1 2">
    <name type="scientific">Terrimonas ginsenosidimutans</name>
    <dbReference type="NCBI Taxonomy" id="2908004"/>
    <lineage>
        <taxon>Bacteria</taxon>
        <taxon>Pseudomonadati</taxon>
        <taxon>Bacteroidota</taxon>
        <taxon>Chitinophagia</taxon>
        <taxon>Chitinophagales</taxon>
        <taxon>Chitinophagaceae</taxon>
        <taxon>Terrimonas</taxon>
    </lineage>
</organism>
<evidence type="ECO:0000313" key="2">
    <source>
        <dbReference type="Proteomes" id="UP001165367"/>
    </source>
</evidence>
<sequence length="269" mass="30316">MFKPNLIALLTLTSAIALQSCRKDDAPKPPAETGDKLASIEWNSGFKESYEYNSNNTLKKITYSSTQSSNAVEFSWTGNLMSEVRENSSVYKNVYHYNGGKVTRSTNETSNAPSTVYYHLEYDYRGDGKVHKMRYITFGAAGPELKTETDYNYNTAGELTSTVSHSGSTTVTQQIEGYTEVSFNPWAFIDLTLLENYMIFNYPVLSSMKGFPRKITRIVKQGNDPEFVDITTTHHCEVSKNQITKMVVELASPTTPSLNRKRTALFTYK</sequence>
<dbReference type="Proteomes" id="UP001165367">
    <property type="component" value="Unassembled WGS sequence"/>
</dbReference>
<reference evidence="1" key="1">
    <citation type="submission" date="2022-01" db="EMBL/GenBank/DDBJ databases">
        <authorList>
            <person name="Jo J.-H."/>
            <person name="Im W.-T."/>
        </authorList>
    </citation>
    <scope>NUCLEOTIDE SEQUENCE</scope>
    <source>
        <strain evidence="1">NA20</strain>
    </source>
</reference>
<comment type="caution">
    <text evidence="1">The sequence shown here is derived from an EMBL/GenBank/DDBJ whole genome shotgun (WGS) entry which is preliminary data.</text>
</comment>